<feature type="coiled-coil region" evidence="1">
    <location>
        <begin position="806"/>
        <end position="865"/>
    </location>
</feature>
<dbReference type="Proteomes" id="UP000001227">
    <property type="component" value="Chromosome"/>
</dbReference>
<dbReference type="RefSeq" id="WP_012473208.1">
    <property type="nucleotide sequence ID" value="NC_010830.1"/>
</dbReference>
<dbReference type="eggNOG" id="COG0790">
    <property type="taxonomic scope" value="Bacteria"/>
</dbReference>
<dbReference type="AlphaFoldDB" id="B3ET98"/>
<dbReference type="HOGENOM" id="CLU_313243_0_0_10"/>
<evidence type="ECO:0000313" key="4">
    <source>
        <dbReference type="Proteomes" id="UP000001227"/>
    </source>
</evidence>
<proteinExistence type="predicted"/>
<evidence type="ECO:0000256" key="1">
    <source>
        <dbReference type="SAM" id="Coils"/>
    </source>
</evidence>
<evidence type="ECO:0000313" key="3">
    <source>
        <dbReference type="EMBL" id="ACE06450.1"/>
    </source>
</evidence>
<sequence length="935" mass="107926">MCKAILIKTRQGAIYRYTKNIALGIALVIASTNFHTCVSNGVHQVGSNLKMEVSSGVDRHMDVHFVLSDDVEEASLAGYALNVNLIVIEGEQDSNNLLEYRNRSGKGKRASSINKPLNYFIEEEKLNLESEELMIPFKLVPGVGVTKVKVQFLLLNEGGNILSTSYVDWNSSTEESEIVTDNRLMLIDIPKVNDEENIAISVGSVALEQMGMSTAEESPDGSRKRKRNLENSSSAMSLNDAIKRKEKRAKRLAKGKESVETEEEAEVEVLHAFIEEMVIPDVYSRMSEIELVKCANDNSPYAQEAIVRLNLRSGIHGCLQYDLEPDKWSNIEEKALQDQRYVLLLIYNYYRYTYYTKYECMDFFKLPFIEKIIEKVRLAAELGDALAQTNLGYILLFKANDEDKWSTSVKREVAETFHQSFCWLKKAADQGNAHAQLALGRDFYAPDCIYEDYERMAAYYAQAAKQGHQESQFLLGNLYHYGPESQIDDYKWCGFYETLIQAKAGDVEAQSELENTYHSYINRDELDIEKAIYWYNEAAKQGNPESQYQLAIMYFAGRGVGFSNKRAMELLKESAEKNYDLALSKLIDIYYKRGIEEDIIYDSKEALKWLIKAAIGSCDDAGEILGKMYFKGVQMAQDFSNAFFWFYKERYFSEKYSLFVTTQSEEEEMSEGSNDMEGGDNEHEALEAIEANLLGNYQAMLIQKERDHLGTCATFQIGLYKKLEEIMFKFIQWNYKLKTANGLMINSLDFKDPEFKQAIDARQKLTGIIPYIKGHIYQGKSYISFDRPIVQLADEIMEEALNQHLYREAENILNHLKRIYEKLRTKTHKRSIDIETRYHLLDSDLSELDKQKLSQNLEIENALEEIYTNKLKLLEDQIVELRTYYQALFRQIEKGSGIRNKNFRKERNMILRIEEPYAYPRTLFSFKVVEKDFSI</sequence>
<dbReference type="PANTHER" id="PTHR11102">
    <property type="entry name" value="SEL-1-LIKE PROTEIN"/>
    <property type="match status" value="1"/>
</dbReference>
<dbReference type="SUPFAM" id="SSF81901">
    <property type="entry name" value="HCP-like"/>
    <property type="match status" value="2"/>
</dbReference>
<accession>B3ET98</accession>
<dbReference type="SMART" id="SM00671">
    <property type="entry name" value="SEL1"/>
    <property type="match status" value="4"/>
</dbReference>
<name>B3ET98_AMOA5</name>
<keyword evidence="1" id="KW-0175">Coiled coil</keyword>
<feature type="region of interest" description="Disordered" evidence="2">
    <location>
        <begin position="212"/>
        <end position="240"/>
    </location>
</feature>
<dbReference type="KEGG" id="aas:Aasi_1107"/>
<keyword evidence="4" id="KW-1185">Reference proteome</keyword>
<dbReference type="InterPro" id="IPR011990">
    <property type="entry name" value="TPR-like_helical_dom_sf"/>
</dbReference>
<dbReference type="Pfam" id="PF08238">
    <property type="entry name" value="Sel1"/>
    <property type="match status" value="7"/>
</dbReference>
<evidence type="ECO:0008006" key="5">
    <source>
        <dbReference type="Google" id="ProtNLM"/>
    </source>
</evidence>
<protein>
    <recommendedName>
        <fullName evidence="5">Sel1 domain protein repeat-containing protein</fullName>
    </recommendedName>
</protein>
<reference evidence="3 4" key="1">
    <citation type="journal article" date="2010" name="J. Bacteriol.">
        <title>The genome of the amoeba symbiont 'Candidatus Amoebophilus asiaticus' reveals common mechanisms for host cell interaction among amoeba-associated bacteria.</title>
        <authorList>
            <person name="Schmitz-Esser S."/>
            <person name="Tischler P."/>
            <person name="Arnold R."/>
            <person name="Montanaro J."/>
            <person name="Wagner M."/>
            <person name="Rattei T."/>
            <person name="Horn M."/>
        </authorList>
    </citation>
    <scope>NUCLEOTIDE SEQUENCE [LARGE SCALE GENOMIC DNA]</scope>
    <source>
        <strain evidence="3 4">5a2</strain>
    </source>
</reference>
<dbReference type="Gene3D" id="1.25.40.10">
    <property type="entry name" value="Tetratricopeptide repeat domain"/>
    <property type="match status" value="2"/>
</dbReference>
<gene>
    <name evidence="3" type="ordered locus">Aasi_1107</name>
</gene>
<organism evidence="3 4">
    <name type="scientific">Amoebophilus asiaticus (strain 5a2)</name>
    <dbReference type="NCBI Taxonomy" id="452471"/>
    <lineage>
        <taxon>Bacteria</taxon>
        <taxon>Pseudomonadati</taxon>
        <taxon>Bacteroidota</taxon>
        <taxon>Cytophagia</taxon>
        <taxon>Cytophagales</taxon>
        <taxon>Amoebophilaceae</taxon>
        <taxon>Candidatus Amoebophilus</taxon>
    </lineage>
</organism>
<dbReference type="STRING" id="452471.Aasi_1107"/>
<dbReference type="OrthoDB" id="1523128at2"/>
<dbReference type="InterPro" id="IPR006597">
    <property type="entry name" value="Sel1-like"/>
</dbReference>
<dbReference type="InterPro" id="IPR050767">
    <property type="entry name" value="Sel1_AlgK"/>
</dbReference>
<dbReference type="PANTHER" id="PTHR11102:SF160">
    <property type="entry name" value="ERAD-ASSOCIATED E3 UBIQUITIN-PROTEIN LIGASE COMPONENT HRD3"/>
    <property type="match status" value="1"/>
</dbReference>
<dbReference type="EMBL" id="CP001102">
    <property type="protein sequence ID" value="ACE06450.1"/>
    <property type="molecule type" value="Genomic_DNA"/>
</dbReference>
<evidence type="ECO:0000256" key="2">
    <source>
        <dbReference type="SAM" id="MobiDB-lite"/>
    </source>
</evidence>